<feature type="region of interest" description="Disordered" evidence="5">
    <location>
        <begin position="176"/>
        <end position="219"/>
    </location>
</feature>
<dbReference type="PANTHER" id="PTHR22948:SF29">
    <property type="entry name" value="FI02030P-RELATED"/>
    <property type="match status" value="1"/>
</dbReference>
<dbReference type="CDD" id="cd09972">
    <property type="entry name" value="LOTUS_TDRD_OSKAR"/>
    <property type="match status" value="1"/>
</dbReference>
<dbReference type="GO" id="GO:0030719">
    <property type="term" value="P:P granule organization"/>
    <property type="evidence" value="ECO:0007669"/>
    <property type="project" value="TreeGrafter"/>
</dbReference>
<dbReference type="InterPro" id="IPR025605">
    <property type="entry name" value="OST-HTH/LOTUS_dom"/>
</dbReference>
<proteinExistence type="predicted"/>
<dbReference type="InParanoid" id="A0A6I8V1Q7"/>
<dbReference type="Proteomes" id="UP000001819">
    <property type="component" value="Chromosome 2"/>
</dbReference>
<dbReference type="Gene3D" id="3.30.420.610">
    <property type="entry name" value="LOTUS domain-like"/>
    <property type="match status" value="1"/>
</dbReference>
<gene>
    <name evidence="8" type="primary">LOC6896718</name>
</gene>
<evidence type="ECO:0000313" key="7">
    <source>
        <dbReference type="Proteomes" id="UP000001819"/>
    </source>
</evidence>
<dbReference type="PROSITE" id="PS51644">
    <property type="entry name" value="HTH_OST"/>
    <property type="match status" value="1"/>
</dbReference>
<name>A0A6I8V1Q7_DROPS</name>
<dbReference type="Gene3D" id="2.40.50.90">
    <property type="match status" value="1"/>
</dbReference>
<keyword evidence="4" id="KW-0744">Spermatogenesis</keyword>
<evidence type="ECO:0000256" key="1">
    <source>
        <dbReference type="ARBA" id="ARBA00004496"/>
    </source>
</evidence>
<organism evidence="7 8">
    <name type="scientific">Drosophila pseudoobscura pseudoobscura</name>
    <name type="common">Fruit fly</name>
    <dbReference type="NCBI Taxonomy" id="46245"/>
    <lineage>
        <taxon>Eukaryota</taxon>
        <taxon>Metazoa</taxon>
        <taxon>Ecdysozoa</taxon>
        <taxon>Arthropoda</taxon>
        <taxon>Hexapoda</taxon>
        <taxon>Insecta</taxon>
        <taxon>Pterygota</taxon>
        <taxon>Neoptera</taxon>
        <taxon>Endopterygota</taxon>
        <taxon>Diptera</taxon>
        <taxon>Brachycera</taxon>
        <taxon>Muscomorpha</taxon>
        <taxon>Ephydroidea</taxon>
        <taxon>Drosophilidae</taxon>
        <taxon>Drosophila</taxon>
        <taxon>Sophophora</taxon>
    </lineage>
</organism>
<keyword evidence="2" id="KW-0963">Cytoplasm</keyword>
<dbReference type="InterPro" id="IPR035437">
    <property type="entry name" value="SNase_OB-fold_sf"/>
</dbReference>
<evidence type="ECO:0000259" key="6">
    <source>
        <dbReference type="PROSITE" id="PS51644"/>
    </source>
</evidence>
<keyword evidence="7" id="KW-1185">Reference proteome</keyword>
<reference evidence="8" key="2">
    <citation type="submission" date="2025-08" db="UniProtKB">
        <authorList>
            <consortium name="RefSeq"/>
        </authorList>
    </citation>
    <scope>IDENTIFICATION</scope>
    <source>
        <strain evidence="8">MV-25-SWS-2005</strain>
        <tissue evidence="8">Whole body</tissue>
    </source>
</reference>
<dbReference type="InterPro" id="IPR002999">
    <property type="entry name" value="Tudor"/>
</dbReference>
<accession>A0A6I8V1Q7</accession>
<evidence type="ECO:0000256" key="5">
    <source>
        <dbReference type="SAM" id="MobiDB-lite"/>
    </source>
</evidence>
<reference evidence="7" key="1">
    <citation type="submission" date="2024-06" db="UniProtKB">
        <authorList>
            <consortium name="RefSeq"/>
        </authorList>
    </citation>
    <scope>NUCLEOTIDE SEQUENCE [LARGE SCALE GENOMIC DNA]</scope>
    <source>
        <strain evidence="7">MV2-25</strain>
    </source>
</reference>
<dbReference type="InterPro" id="IPR041966">
    <property type="entry name" value="LOTUS-like"/>
</dbReference>
<dbReference type="InterPro" id="IPR050621">
    <property type="entry name" value="Tudor_domain_containing"/>
</dbReference>
<feature type="domain" description="HTH OST-type" evidence="6">
    <location>
        <begin position="6"/>
        <end position="79"/>
    </location>
</feature>
<evidence type="ECO:0000313" key="8">
    <source>
        <dbReference type="RefSeq" id="XP_002136932.2"/>
    </source>
</evidence>
<dbReference type="Pfam" id="PF00567">
    <property type="entry name" value="TUDOR"/>
    <property type="match status" value="1"/>
</dbReference>
<dbReference type="GO" id="GO:0034587">
    <property type="term" value="P:piRNA processing"/>
    <property type="evidence" value="ECO:0007669"/>
    <property type="project" value="TreeGrafter"/>
</dbReference>
<evidence type="ECO:0000256" key="4">
    <source>
        <dbReference type="ARBA" id="ARBA00022871"/>
    </source>
</evidence>
<dbReference type="AlphaFoldDB" id="A0A6I8V1Q7"/>
<keyword evidence="4" id="KW-0221">Differentiation</keyword>
<protein>
    <recommendedName>
        <fullName evidence="6">HTH OST-type domain-containing protein</fullName>
    </recommendedName>
</protein>
<sequence length="471" mass="54180">MDTSGELGVLKKMVHSVLVSSPERMTLQKLSRDYKQMVGSEVPHWQFGYTDVETFLRSMPDVIKVIGSGPMAIVQPLSTAKSAHIQNFVNNQKKISRKSRIPAAQKPSDLVFINEKKALSGPVYNLVNNFQPHMLPNSQQARVKNAQTTHPIDPIYSAQMRKMFDMHKYLYKNSNQNQVQRPHPRCNSTDNDPSGQTKKKEKNVSVAKQMPIEPYRSDDREVLPNFDQLKVDVSFGDDCNESDAFPEYAVDQRVLSFDYPRDAVRSDYKLPRRVLEKTLKVDERYFLQLVEVTNPHSFHFWIYDDYDLYDNFTHNMQQAYKNLDSATFTMPQCLMTPGHLCVVCPINSSEWERAKVVSHRKNNLRKTIKVELIDTGVIDTVYVKDVKFLMKEFAKLPPQGMQGRLAYVAPMSSRNWSSKAVNAFKNQVNNRRLFGKVEAIKHNIAHMVLVGTDNVNLNRSLIDSGLARRWF</sequence>
<comment type="subcellular location">
    <subcellularLocation>
        <location evidence="1">Cytoplasm</location>
    </subcellularLocation>
</comment>
<dbReference type="GO" id="GO:0043186">
    <property type="term" value="C:P granule"/>
    <property type="evidence" value="ECO:0007669"/>
    <property type="project" value="TreeGrafter"/>
</dbReference>
<feature type="compositionally biased region" description="Polar residues" evidence="5">
    <location>
        <begin position="176"/>
        <end position="196"/>
    </location>
</feature>
<dbReference type="Gene3D" id="2.30.30.140">
    <property type="match status" value="1"/>
</dbReference>
<dbReference type="PANTHER" id="PTHR22948">
    <property type="entry name" value="TUDOR DOMAIN CONTAINING PROTEIN"/>
    <property type="match status" value="1"/>
</dbReference>
<evidence type="ECO:0000256" key="3">
    <source>
        <dbReference type="ARBA" id="ARBA00022737"/>
    </source>
</evidence>
<keyword evidence="3" id="KW-0677">Repeat</keyword>
<evidence type="ECO:0000256" key="2">
    <source>
        <dbReference type="ARBA" id="ARBA00022490"/>
    </source>
</evidence>
<dbReference type="GO" id="GO:0007283">
    <property type="term" value="P:spermatogenesis"/>
    <property type="evidence" value="ECO:0007669"/>
    <property type="project" value="UniProtKB-KW"/>
</dbReference>
<dbReference type="SMART" id="SM00333">
    <property type="entry name" value="TUDOR"/>
    <property type="match status" value="1"/>
</dbReference>
<dbReference type="RefSeq" id="XP_002136932.2">
    <property type="nucleotide sequence ID" value="XM_002136896.3"/>
</dbReference>
<dbReference type="Pfam" id="PF12872">
    <property type="entry name" value="OST-HTH"/>
    <property type="match status" value="1"/>
</dbReference>
<dbReference type="KEGG" id="dpo:6896718"/>
<dbReference type="SUPFAM" id="SSF63748">
    <property type="entry name" value="Tudor/PWWP/MBT"/>
    <property type="match status" value="1"/>
</dbReference>
<dbReference type="FunCoup" id="A0A6I8V1Q7">
    <property type="interactions" value="10"/>
</dbReference>